<dbReference type="PANTHER" id="PTHR35010">
    <property type="entry name" value="BLL4672 PROTEIN-RELATED"/>
    <property type="match status" value="1"/>
</dbReference>
<dbReference type="CDD" id="cd00093">
    <property type="entry name" value="HTH_XRE"/>
    <property type="match status" value="1"/>
</dbReference>
<keyword evidence="4" id="KW-1185">Reference proteome</keyword>
<dbReference type="InterPro" id="IPR001387">
    <property type="entry name" value="Cro/C1-type_HTH"/>
</dbReference>
<protein>
    <submittedName>
        <fullName evidence="3">Helix-turn-helix domain-containing protein</fullName>
    </submittedName>
</protein>
<dbReference type="PROSITE" id="PS50943">
    <property type="entry name" value="HTH_CROC1"/>
    <property type="match status" value="1"/>
</dbReference>
<dbReference type="Gene3D" id="3.30.450.180">
    <property type="match status" value="1"/>
</dbReference>
<dbReference type="PANTHER" id="PTHR35010:SF2">
    <property type="entry name" value="BLL4672 PROTEIN"/>
    <property type="match status" value="1"/>
</dbReference>
<feature type="domain" description="HTH cro/C1-type" evidence="2">
    <location>
        <begin position="31"/>
        <end position="82"/>
    </location>
</feature>
<dbReference type="RefSeq" id="WP_317793225.1">
    <property type="nucleotide sequence ID" value="NZ_AP028461.1"/>
</dbReference>
<dbReference type="Pfam" id="PF13560">
    <property type="entry name" value="HTH_31"/>
    <property type="match status" value="1"/>
</dbReference>
<organism evidence="3 4">
    <name type="scientific">Actinoplanes sichuanensis</name>
    <dbReference type="NCBI Taxonomy" id="512349"/>
    <lineage>
        <taxon>Bacteria</taxon>
        <taxon>Bacillati</taxon>
        <taxon>Actinomycetota</taxon>
        <taxon>Actinomycetes</taxon>
        <taxon>Micromonosporales</taxon>
        <taxon>Micromonosporaceae</taxon>
        <taxon>Actinoplanes</taxon>
    </lineage>
</organism>
<sequence length="324" mass="35529">MSVKDEIRDFLLSRRARLSPERVGLPRHGERRVAGLRREEVAQLAGVSVEYYTRLERGNTRGYSDDVLSAVARALHLDDAEREHLFDLVHAANMRARPARETGELRPNVQHLLDAMTAGPAYVGNTRLDVLAVNPLGRALFAPLFAGPHQPVNQARFLFRDPAARDLFPEWVEMTHDAVAVLRTATGRRPDDQHLSALVSELLTASEAFRSLWRLYDVRHRRSGLKLFHHPVAGRLTVRFESMALLSHPGLRLHAGTADPGSPSAAALQFLANWAATPGVPADRAATPGVPADRAATPGVPADRAATPGVPADRAVLPTEMDQR</sequence>
<gene>
    <name evidence="3" type="ORF">ACFQ5G_14015</name>
</gene>
<dbReference type="SMART" id="SM00530">
    <property type="entry name" value="HTH_XRE"/>
    <property type="match status" value="1"/>
</dbReference>
<evidence type="ECO:0000313" key="3">
    <source>
        <dbReference type="EMBL" id="MFD1366465.1"/>
    </source>
</evidence>
<feature type="region of interest" description="Disordered" evidence="1">
    <location>
        <begin position="281"/>
        <end position="324"/>
    </location>
</feature>
<evidence type="ECO:0000259" key="2">
    <source>
        <dbReference type="PROSITE" id="PS50943"/>
    </source>
</evidence>
<dbReference type="Proteomes" id="UP001597183">
    <property type="component" value="Unassembled WGS sequence"/>
</dbReference>
<dbReference type="Pfam" id="PF17765">
    <property type="entry name" value="MLTR_LBD"/>
    <property type="match status" value="1"/>
</dbReference>
<accession>A0ABW4A8A7</accession>
<dbReference type="EMBL" id="JBHTMK010000018">
    <property type="protein sequence ID" value="MFD1366465.1"/>
    <property type="molecule type" value="Genomic_DNA"/>
</dbReference>
<proteinExistence type="predicted"/>
<dbReference type="InterPro" id="IPR010982">
    <property type="entry name" value="Lambda_DNA-bd_dom_sf"/>
</dbReference>
<name>A0ABW4A8A7_9ACTN</name>
<dbReference type="InterPro" id="IPR041413">
    <property type="entry name" value="MLTR_LBD"/>
</dbReference>
<dbReference type="Gene3D" id="1.10.260.40">
    <property type="entry name" value="lambda repressor-like DNA-binding domains"/>
    <property type="match status" value="1"/>
</dbReference>
<evidence type="ECO:0000256" key="1">
    <source>
        <dbReference type="SAM" id="MobiDB-lite"/>
    </source>
</evidence>
<reference evidence="4" key="1">
    <citation type="journal article" date="2019" name="Int. J. Syst. Evol. Microbiol.">
        <title>The Global Catalogue of Microorganisms (GCM) 10K type strain sequencing project: providing services to taxonomists for standard genome sequencing and annotation.</title>
        <authorList>
            <consortium name="The Broad Institute Genomics Platform"/>
            <consortium name="The Broad Institute Genome Sequencing Center for Infectious Disease"/>
            <person name="Wu L."/>
            <person name="Ma J."/>
        </authorList>
    </citation>
    <scope>NUCLEOTIDE SEQUENCE [LARGE SCALE GENOMIC DNA]</scope>
    <source>
        <strain evidence="4">CCM 7526</strain>
    </source>
</reference>
<comment type="caution">
    <text evidence="3">The sequence shown here is derived from an EMBL/GenBank/DDBJ whole genome shotgun (WGS) entry which is preliminary data.</text>
</comment>
<evidence type="ECO:0000313" key="4">
    <source>
        <dbReference type="Proteomes" id="UP001597183"/>
    </source>
</evidence>
<dbReference type="SUPFAM" id="SSF47413">
    <property type="entry name" value="lambda repressor-like DNA-binding domains"/>
    <property type="match status" value="1"/>
</dbReference>